<dbReference type="SUPFAM" id="SSF51735">
    <property type="entry name" value="NAD(P)-binding Rossmann-fold domains"/>
    <property type="match status" value="1"/>
</dbReference>
<dbReference type="Proteomes" id="UP000292445">
    <property type="component" value="Unassembled WGS sequence"/>
</dbReference>
<dbReference type="InterPro" id="IPR036291">
    <property type="entry name" value="NAD(P)-bd_dom_sf"/>
</dbReference>
<dbReference type="AlphaFoldDB" id="A0A4Q7NGR1"/>
<dbReference type="EMBL" id="SGXC01000001">
    <property type="protein sequence ID" value="RZS84134.1"/>
    <property type="molecule type" value="Genomic_DNA"/>
</dbReference>
<dbReference type="InterPro" id="IPR020904">
    <property type="entry name" value="Sc_DH/Rdtase_CS"/>
</dbReference>
<keyword evidence="5" id="KW-1185">Reference proteome</keyword>
<evidence type="ECO:0000259" key="3">
    <source>
        <dbReference type="SMART" id="SM00822"/>
    </source>
</evidence>
<evidence type="ECO:0000256" key="1">
    <source>
        <dbReference type="ARBA" id="ARBA00006484"/>
    </source>
</evidence>
<comment type="caution">
    <text evidence="4">The sequence shown here is derived from an EMBL/GenBank/DDBJ whole genome shotgun (WGS) entry which is preliminary data.</text>
</comment>
<reference evidence="4 5" key="1">
    <citation type="submission" date="2019-02" db="EMBL/GenBank/DDBJ databases">
        <title>Genomic Encyclopedia of Type Strains, Phase IV (KMG-IV): sequencing the most valuable type-strain genomes for metagenomic binning, comparative biology and taxonomic classification.</title>
        <authorList>
            <person name="Goeker M."/>
        </authorList>
    </citation>
    <scope>NUCLEOTIDE SEQUENCE [LARGE SCALE GENOMIC DNA]</scope>
    <source>
        <strain evidence="4 5">K24</strain>
    </source>
</reference>
<organism evidence="4 5">
    <name type="scientific">Pigmentiphaga kullae</name>
    <dbReference type="NCBI Taxonomy" id="151784"/>
    <lineage>
        <taxon>Bacteria</taxon>
        <taxon>Pseudomonadati</taxon>
        <taxon>Pseudomonadota</taxon>
        <taxon>Betaproteobacteria</taxon>
        <taxon>Burkholderiales</taxon>
        <taxon>Alcaligenaceae</taxon>
        <taxon>Pigmentiphaga</taxon>
    </lineage>
</organism>
<dbReference type="PANTHER" id="PTHR45024:SF3">
    <property type="entry name" value="BLL2957 PROTEIN"/>
    <property type="match status" value="1"/>
</dbReference>
<sequence>MGMLDGKVALVTGAGRGIGRDIALAMAAHGAKVVVNDLGTALDGSGTDSGPAAEVVREIGAAGGEAIANTDSVSDWDSAQNMVDTAIRHFGQLDVVVNNAGIVRDRIFHKMSVEEWKAVVDVHLNGSFYVSRAAAPHFKARNGGRYVFMTSASALVGNFGQANYAAAKLGAVALAKSVALDMARYGVTANAVCPFAWSRLIGSIPADTPQEQARVEKIKTMETAKIAPMIVYLGSEAAGDVTGQIFAVRANELFLISQNRPLRSVQRSEGWTPEAIAEHAIPAMRSGFYALDRSADVFSWDPV</sequence>
<evidence type="ECO:0000256" key="2">
    <source>
        <dbReference type="RuleBase" id="RU000363"/>
    </source>
</evidence>
<gene>
    <name evidence="4" type="ORF">EV675_0136</name>
</gene>
<feature type="domain" description="Ketoreductase" evidence="3">
    <location>
        <begin position="7"/>
        <end position="203"/>
    </location>
</feature>
<dbReference type="PANTHER" id="PTHR45024">
    <property type="entry name" value="DEHYDROGENASES, SHORT CHAIN"/>
    <property type="match status" value="1"/>
</dbReference>
<evidence type="ECO:0000313" key="5">
    <source>
        <dbReference type="Proteomes" id="UP000292445"/>
    </source>
</evidence>
<dbReference type="InterPro" id="IPR002347">
    <property type="entry name" value="SDR_fam"/>
</dbReference>
<evidence type="ECO:0000313" key="4">
    <source>
        <dbReference type="EMBL" id="RZS84134.1"/>
    </source>
</evidence>
<dbReference type="PRINTS" id="PR00081">
    <property type="entry name" value="GDHRDH"/>
</dbReference>
<dbReference type="InterPro" id="IPR051687">
    <property type="entry name" value="Peroxisomal_Beta-Oxidation"/>
</dbReference>
<dbReference type="Pfam" id="PF00106">
    <property type="entry name" value="adh_short"/>
    <property type="match status" value="1"/>
</dbReference>
<dbReference type="PROSITE" id="PS00061">
    <property type="entry name" value="ADH_SHORT"/>
    <property type="match status" value="1"/>
</dbReference>
<protein>
    <submittedName>
        <fullName evidence="4">NAD(P)-dependent dehydrogenase (Short-subunit alcohol dehydrogenase family)</fullName>
    </submittedName>
</protein>
<accession>A0A4Q7NGR1</accession>
<dbReference type="Gene3D" id="3.40.50.720">
    <property type="entry name" value="NAD(P)-binding Rossmann-like Domain"/>
    <property type="match status" value="2"/>
</dbReference>
<dbReference type="PRINTS" id="PR00080">
    <property type="entry name" value="SDRFAMILY"/>
</dbReference>
<name>A0A4Q7NGR1_9BURK</name>
<proteinExistence type="inferred from homology"/>
<dbReference type="InterPro" id="IPR057326">
    <property type="entry name" value="KR_dom"/>
</dbReference>
<comment type="similarity">
    <text evidence="1 2">Belongs to the short-chain dehydrogenases/reductases (SDR) family.</text>
</comment>
<dbReference type="FunFam" id="3.40.50.720:FF:000084">
    <property type="entry name" value="Short-chain dehydrogenase reductase"/>
    <property type="match status" value="1"/>
</dbReference>
<dbReference type="SMART" id="SM00822">
    <property type="entry name" value="PKS_KR"/>
    <property type="match status" value="1"/>
</dbReference>